<dbReference type="SUPFAM" id="SSF47616">
    <property type="entry name" value="GST C-terminal domain-like"/>
    <property type="match status" value="1"/>
</dbReference>
<dbReference type="GO" id="GO:0006749">
    <property type="term" value="P:glutathione metabolic process"/>
    <property type="evidence" value="ECO:0007669"/>
    <property type="project" value="InterPro"/>
</dbReference>
<dbReference type="PANTHER" id="PTHR11260:SF615">
    <property type="entry name" value="GLUTATHIONE S-TRANSFERASE U17"/>
    <property type="match status" value="1"/>
</dbReference>
<dbReference type="EC" id="2.5.1.18" evidence="5"/>
<evidence type="ECO:0000256" key="3">
    <source>
        <dbReference type="ARBA" id="ARBA00025743"/>
    </source>
</evidence>
<dbReference type="SUPFAM" id="SSF52833">
    <property type="entry name" value="Thioredoxin-like"/>
    <property type="match status" value="1"/>
</dbReference>
<name>A0A803MBL6_CHEQI</name>
<dbReference type="FunFam" id="1.20.1050.10:FF:000016">
    <property type="entry name" value="Glutathione S-transferase U9"/>
    <property type="match status" value="1"/>
</dbReference>
<evidence type="ECO:0000256" key="1">
    <source>
        <dbReference type="ARBA" id="ARBA00022575"/>
    </source>
</evidence>
<dbReference type="InterPro" id="IPR045074">
    <property type="entry name" value="GST_C_Tau"/>
</dbReference>
<protein>
    <recommendedName>
        <fullName evidence="5">Glutathione S-transferase</fullName>
        <ecNumber evidence="5">2.5.1.18</ecNumber>
    </recommendedName>
</protein>
<dbReference type="RefSeq" id="XP_021747798.1">
    <property type="nucleotide sequence ID" value="XM_021892106.1"/>
</dbReference>
<dbReference type="InterPro" id="IPR045073">
    <property type="entry name" value="Omega/Tau-like"/>
</dbReference>
<keyword evidence="9" id="KW-1185">Reference proteome</keyword>
<keyword evidence="5" id="KW-0963">Cytoplasm</keyword>
<evidence type="ECO:0000259" key="6">
    <source>
        <dbReference type="PROSITE" id="PS50404"/>
    </source>
</evidence>
<dbReference type="InterPro" id="IPR036282">
    <property type="entry name" value="Glutathione-S-Trfase_C_sf"/>
</dbReference>
<dbReference type="Pfam" id="PF02798">
    <property type="entry name" value="GST_N"/>
    <property type="match status" value="1"/>
</dbReference>
<sequence>MEMGEEVKLLGFWPSPYAIKPKIALHLKSVDYEYIEETLQSKSDLLLETNPVYQKIPVLLHNNKPVCESLNIVEYIDEAFPSTPSILPAEPYDRAIQRFWAAYIDEWFPTFREVALAQSEEVRRAAIEKVKEGMSLLEDAFVKCSKGKPFFSGDNIGYLDIALGSYLGWLYVYEKLSNINALNKEETPSLLAWAERFSASDAVKDYMPEVDRLMEFAKIIMPRFKAASN</sequence>
<dbReference type="Pfam" id="PF13410">
    <property type="entry name" value="GST_C_2"/>
    <property type="match status" value="1"/>
</dbReference>
<evidence type="ECO:0000313" key="9">
    <source>
        <dbReference type="Proteomes" id="UP000596660"/>
    </source>
</evidence>
<dbReference type="SFLD" id="SFLDS00019">
    <property type="entry name" value="Glutathione_Transferase_(cytos"/>
    <property type="match status" value="1"/>
</dbReference>
<feature type="domain" description="GST C-terminal" evidence="7">
    <location>
        <begin position="90"/>
        <end position="224"/>
    </location>
</feature>
<dbReference type="CDD" id="cd03185">
    <property type="entry name" value="GST_C_Tau"/>
    <property type="match status" value="1"/>
</dbReference>
<dbReference type="InterPro" id="IPR010987">
    <property type="entry name" value="Glutathione-S-Trfase_C-like"/>
</dbReference>
<dbReference type="CDD" id="cd03058">
    <property type="entry name" value="GST_N_Tau"/>
    <property type="match status" value="1"/>
</dbReference>
<dbReference type="InterPro" id="IPR004045">
    <property type="entry name" value="Glutathione_S-Trfase_N"/>
</dbReference>
<dbReference type="Proteomes" id="UP000596660">
    <property type="component" value="Unplaced"/>
</dbReference>
<dbReference type="SMR" id="A0A803MBL6"/>
<evidence type="ECO:0000256" key="2">
    <source>
        <dbReference type="ARBA" id="ARBA00022679"/>
    </source>
</evidence>
<dbReference type="GO" id="GO:0004364">
    <property type="term" value="F:glutathione transferase activity"/>
    <property type="evidence" value="ECO:0007669"/>
    <property type="project" value="UniProtKB-UniRule"/>
</dbReference>
<reference evidence="8" key="2">
    <citation type="submission" date="2021-03" db="UniProtKB">
        <authorList>
            <consortium name="EnsemblPlants"/>
        </authorList>
    </citation>
    <scope>IDENTIFICATION</scope>
</reference>
<comment type="catalytic activity">
    <reaction evidence="4 5">
        <text>RX + glutathione = an S-substituted glutathione + a halide anion + H(+)</text>
        <dbReference type="Rhea" id="RHEA:16437"/>
        <dbReference type="ChEBI" id="CHEBI:15378"/>
        <dbReference type="ChEBI" id="CHEBI:16042"/>
        <dbReference type="ChEBI" id="CHEBI:17792"/>
        <dbReference type="ChEBI" id="CHEBI:57925"/>
        <dbReference type="ChEBI" id="CHEBI:90779"/>
        <dbReference type="EC" id="2.5.1.18"/>
    </reaction>
</comment>
<organism evidence="8 9">
    <name type="scientific">Chenopodium quinoa</name>
    <name type="common">Quinoa</name>
    <dbReference type="NCBI Taxonomy" id="63459"/>
    <lineage>
        <taxon>Eukaryota</taxon>
        <taxon>Viridiplantae</taxon>
        <taxon>Streptophyta</taxon>
        <taxon>Embryophyta</taxon>
        <taxon>Tracheophyta</taxon>
        <taxon>Spermatophyta</taxon>
        <taxon>Magnoliopsida</taxon>
        <taxon>eudicotyledons</taxon>
        <taxon>Gunneridae</taxon>
        <taxon>Pentapetalae</taxon>
        <taxon>Caryophyllales</taxon>
        <taxon>Chenopodiaceae</taxon>
        <taxon>Chenopodioideae</taxon>
        <taxon>Atripliceae</taxon>
        <taxon>Chenopodium</taxon>
    </lineage>
</organism>
<evidence type="ECO:0000256" key="4">
    <source>
        <dbReference type="ARBA" id="ARBA00047960"/>
    </source>
</evidence>
<evidence type="ECO:0000256" key="5">
    <source>
        <dbReference type="RuleBase" id="RU369102"/>
    </source>
</evidence>
<dbReference type="FunFam" id="3.40.30.10:FF:000044">
    <property type="entry name" value="Glutathione S-transferase GSTU6"/>
    <property type="match status" value="1"/>
</dbReference>
<feature type="domain" description="GST N-terminal" evidence="6">
    <location>
        <begin position="5"/>
        <end position="84"/>
    </location>
</feature>
<comment type="similarity">
    <text evidence="3">Belongs to the GST superfamily. Tau family.</text>
</comment>
<proteinExistence type="inferred from homology"/>
<evidence type="ECO:0000259" key="7">
    <source>
        <dbReference type="PROSITE" id="PS50405"/>
    </source>
</evidence>
<dbReference type="InterPro" id="IPR040079">
    <property type="entry name" value="Glutathione_S-Trfase"/>
</dbReference>
<comment type="subcellular location">
    <subcellularLocation>
        <location evidence="5">Cytoplasm</location>
        <location evidence="5">Cytosol</location>
    </subcellularLocation>
</comment>
<dbReference type="SFLD" id="SFLDG00358">
    <property type="entry name" value="Main_(cytGST)"/>
    <property type="match status" value="1"/>
</dbReference>
<keyword evidence="1" id="KW-0216">Detoxification</keyword>
<keyword evidence="2 5" id="KW-0808">Transferase</keyword>
<reference evidence="8" key="1">
    <citation type="journal article" date="2017" name="Nature">
        <title>The genome of Chenopodium quinoa.</title>
        <authorList>
            <person name="Jarvis D.E."/>
            <person name="Ho Y.S."/>
            <person name="Lightfoot D.J."/>
            <person name="Schmoeckel S.M."/>
            <person name="Li B."/>
            <person name="Borm T.J.A."/>
            <person name="Ohyanagi H."/>
            <person name="Mineta K."/>
            <person name="Michell C.T."/>
            <person name="Saber N."/>
            <person name="Kharbatia N.M."/>
            <person name="Rupper R.R."/>
            <person name="Sharp A.R."/>
            <person name="Dally N."/>
            <person name="Boughton B.A."/>
            <person name="Woo Y.H."/>
            <person name="Gao G."/>
            <person name="Schijlen E.G.W.M."/>
            <person name="Guo X."/>
            <person name="Momin A.A."/>
            <person name="Negrao S."/>
            <person name="Al-Babili S."/>
            <person name="Gehring C."/>
            <person name="Roessner U."/>
            <person name="Jung C."/>
            <person name="Murphy K."/>
            <person name="Arold S.T."/>
            <person name="Gojobori T."/>
            <person name="van der Linden C.G."/>
            <person name="van Loo E.N."/>
            <person name="Jellen E.N."/>
            <person name="Maughan P.J."/>
            <person name="Tester M."/>
        </authorList>
    </citation>
    <scope>NUCLEOTIDE SEQUENCE [LARGE SCALE GENOMIC DNA]</scope>
    <source>
        <strain evidence="8">cv. PI 614886</strain>
    </source>
</reference>
<dbReference type="GeneID" id="110713646"/>
<gene>
    <name evidence="8" type="primary">LOC110713646</name>
</gene>
<dbReference type="PROSITE" id="PS50404">
    <property type="entry name" value="GST_NTER"/>
    <property type="match status" value="1"/>
</dbReference>
<dbReference type="PROSITE" id="PS50405">
    <property type="entry name" value="GST_CTER"/>
    <property type="match status" value="1"/>
</dbReference>
<dbReference type="GO" id="GO:0009407">
    <property type="term" value="P:toxin catabolic process"/>
    <property type="evidence" value="ECO:0007669"/>
    <property type="project" value="UniProtKB-ARBA"/>
</dbReference>
<dbReference type="SFLD" id="SFLDG01152">
    <property type="entry name" value="Main.3:_Omega-_and_Tau-like"/>
    <property type="match status" value="1"/>
</dbReference>
<dbReference type="OMA" id="FIHSENT"/>
<evidence type="ECO:0000313" key="8">
    <source>
        <dbReference type="EnsemblPlants" id="AUR62026483-RA:cds"/>
    </source>
</evidence>
<dbReference type="Gene3D" id="1.20.1050.10">
    <property type="match status" value="1"/>
</dbReference>
<dbReference type="EnsemblPlants" id="AUR62026483-RA">
    <property type="protein sequence ID" value="AUR62026483-RA:cds"/>
    <property type="gene ID" value="AUR62026483"/>
</dbReference>
<dbReference type="AlphaFoldDB" id="A0A803MBL6"/>
<dbReference type="OrthoDB" id="4951845at2759"/>
<dbReference type="KEGG" id="cqi:110713646"/>
<dbReference type="Gene3D" id="3.40.30.10">
    <property type="entry name" value="Glutaredoxin"/>
    <property type="match status" value="1"/>
</dbReference>
<dbReference type="PANTHER" id="PTHR11260">
    <property type="entry name" value="GLUTATHIONE S-TRANSFERASE, GST, SUPERFAMILY, GST DOMAIN CONTAINING"/>
    <property type="match status" value="1"/>
</dbReference>
<dbReference type="InterPro" id="IPR036249">
    <property type="entry name" value="Thioredoxin-like_sf"/>
</dbReference>
<dbReference type="Gramene" id="AUR62026483-RA">
    <property type="protein sequence ID" value="AUR62026483-RA:cds"/>
    <property type="gene ID" value="AUR62026483"/>
</dbReference>
<dbReference type="GO" id="GO:0005829">
    <property type="term" value="C:cytosol"/>
    <property type="evidence" value="ECO:0007669"/>
    <property type="project" value="UniProtKB-SubCell"/>
</dbReference>
<accession>A0A803MBL6</accession>
<comment type="function">
    <text evidence="5">Is involved in the conjugation of reduced glutathione to a wide number of exogenous and endogenous hydrophobic electrophiles.</text>
</comment>